<evidence type="ECO:0000313" key="12">
    <source>
        <dbReference type="Proteomes" id="UP001152798"/>
    </source>
</evidence>
<dbReference type="SUPFAM" id="SSF55729">
    <property type="entry name" value="Acyl-CoA N-acyltransferases (Nat)"/>
    <property type="match status" value="1"/>
</dbReference>
<name>A0A9P0H3K8_NEZVI</name>
<evidence type="ECO:0000259" key="10">
    <source>
        <dbReference type="Pfam" id="PF21183"/>
    </source>
</evidence>
<dbReference type="Gene3D" id="1.10.10.390">
    <property type="match status" value="1"/>
</dbReference>
<dbReference type="InterPro" id="IPR017380">
    <property type="entry name" value="Hist_AcTrfase_B-typ_cat-su"/>
</dbReference>
<keyword evidence="6" id="KW-0539">Nucleus</keyword>
<accession>A0A9P0H3K8</accession>
<dbReference type="GO" id="GO:0005634">
    <property type="term" value="C:nucleus"/>
    <property type="evidence" value="ECO:0007669"/>
    <property type="project" value="UniProtKB-SubCell"/>
</dbReference>
<dbReference type="InterPro" id="IPR016181">
    <property type="entry name" value="Acyl_CoA_acyltransferase"/>
</dbReference>
<dbReference type="GO" id="GO:0042393">
    <property type="term" value="F:histone binding"/>
    <property type="evidence" value="ECO:0007669"/>
    <property type="project" value="InterPro"/>
</dbReference>
<proteinExistence type="inferred from homology"/>
<gene>
    <name evidence="11" type="ORF">NEZAVI_LOCUS3607</name>
</gene>
<keyword evidence="5" id="KW-0808">Transferase</keyword>
<dbReference type="Pfam" id="PF10394">
    <property type="entry name" value="Hat1_N"/>
    <property type="match status" value="1"/>
</dbReference>
<evidence type="ECO:0000256" key="6">
    <source>
        <dbReference type="ARBA" id="ARBA00023242"/>
    </source>
</evidence>
<dbReference type="AlphaFoldDB" id="A0A9P0H3K8"/>
<comment type="subcellular location">
    <subcellularLocation>
        <location evidence="1">Nucleus</location>
    </subcellularLocation>
</comment>
<evidence type="ECO:0000256" key="1">
    <source>
        <dbReference type="ARBA" id="ARBA00004123"/>
    </source>
</evidence>
<feature type="domain" description="Histone acetyltransferase type B catalytic subunit C-terminal" evidence="10">
    <location>
        <begin position="258"/>
        <end position="309"/>
    </location>
</feature>
<keyword evidence="12" id="KW-1185">Reference proteome</keyword>
<evidence type="ECO:0000256" key="7">
    <source>
        <dbReference type="ARBA" id="ARBA00023315"/>
    </source>
</evidence>
<organism evidence="11 12">
    <name type="scientific">Nezara viridula</name>
    <name type="common">Southern green stink bug</name>
    <name type="synonym">Cimex viridulus</name>
    <dbReference type="NCBI Taxonomy" id="85310"/>
    <lineage>
        <taxon>Eukaryota</taxon>
        <taxon>Metazoa</taxon>
        <taxon>Ecdysozoa</taxon>
        <taxon>Arthropoda</taxon>
        <taxon>Hexapoda</taxon>
        <taxon>Insecta</taxon>
        <taxon>Pterygota</taxon>
        <taxon>Neoptera</taxon>
        <taxon>Paraneoptera</taxon>
        <taxon>Hemiptera</taxon>
        <taxon>Heteroptera</taxon>
        <taxon>Panheteroptera</taxon>
        <taxon>Pentatomomorpha</taxon>
        <taxon>Pentatomoidea</taxon>
        <taxon>Pentatomidae</taxon>
        <taxon>Pentatominae</taxon>
        <taxon>Nezara</taxon>
    </lineage>
</organism>
<dbReference type="InterPro" id="IPR048776">
    <property type="entry name" value="HAT1_C"/>
</dbReference>
<feature type="domain" description="Histone acetyl transferase HAT1 N-terminal" evidence="9">
    <location>
        <begin position="7"/>
        <end position="158"/>
    </location>
</feature>
<protein>
    <recommendedName>
        <fullName evidence="4">Histone acetyltransferase type B catalytic subunit</fullName>
        <ecNumber evidence="3">2.3.1.48</ecNumber>
    </recommendedName>
</protein>
<evidence type="ECO:0000256" key="2">
    <source>
        <dbReference type="ARBA" id="ARBA00010543"/>
    </source>
</evidence>
<dbReference type="Pfam" id="PF21183">
    <property type="entry name" value="HAT1_C"/>
    <property type="match status" value="1"/>
</dbReference>
<dbReference type="InterPro" id="IPR013523">
    <property type="entry name" value="Hist_AcTrfase_HAT1_C"/>
</dbReference>
<evidence type="ECO:0000313" key="11">
    <source>
        <dbReference type="EMBL" id="CAH1392850.1"/>
    </source>
</evidence>
<dbReference type="PANTHER" id="PTHR12046">
    <property type="entry name" value="HISTONE ACETYLTRANSFERASE TYPE B CATALYTIC SUBUNIT"/>
    <property type="match status" value="1"/>
</dbReference>
<dbReference type="GO" id="GO:0004402">
    <property type="term" value="F:histone acetyltransferase activity"/>
    <property type="evidence" value="ECO:0007669"/>
    <property type="project" value="InterPro"/>
</dbReference>
<evidence type="ECO:0000256" key="8">
    <source>
        <dbReference type="ARBA" id="ARBA00048017"/>
    </source>
</evidence>
<comment type="catalytic activity">
    <reaction evidence="8">
        <text>L-lysyl-[protein] + acetyl-CoA = N(6)-acetyl-L-lysyl-[protein] + CoA + H(+)</text>
        <dbReference type="Rhea" id="RHEA:45948"/>
        <dbReference type="Rhea" id="RHEA-COMP:9752"/>
        <dbReference type="Rhea" id="RHEA-COMP:10731"/>
        <dbReference type="ChEBI" id="CHEBI:15378"/>
        <dbReference type="ChEBI" id="CHEBI:29969"/>
        <dbReference type="ChEBI" id="CHEBI:57287"/>
        <dbReference type="ChEBI" id="CHEBI:57288"/>
        <dbReference type="ChEBI" id="CHEBI:61930"/>
        <dbReference type="EC" id="2.3.1.48"/>
    </reaction>
</comment>
<dbReference type="Proteomes" id="UP001152798">
    <property type="component" value="Chromosome 2"/>
</dbReference>
<dbReference type="OrthoDB" id="10253098at2759"/>
<evidence type="ECO:0000256" key="3">
    <source>
        <dbReference type="ARBA" id="ARBA00013184"/>
    </source>
</evidence>
<dbReference type="GO" id="GO:0031509">
    <property type="term" value="P:subtelomeric heterochromatin formation"/>
    <property type="evidence" value="ECO:0007669"/>
    <property type="project" value="InterPro"/>
</dbReference>
<comment type="similarity">
    <text evidence="2">Belongs to the HAT1 family.</text>
</comment>
<dbReference type="EC" id="2.3.1.48" evidence="3"/>
<dbReference type="EMBL" id="OV725078">
    <property type="protein sequence ID" value="CAH1392850.1"/>
    <property type="molecule type" value="Genomic_DNA"/>
</dbReference>
<dbReference type="InterPro" id="IPR019467">
    <property type="entry name" value="Hat1_N"/>
</dbReference>
<reference evidence="11" key="1">
    <citation type="submission" date="2022-01" db="EMBL/GenBank/DDBJ databases">
        <authorList>
            <person name="King R."/>
        </authorList>
    </citation>
    <scope>NUCLEOTIDE SEQUENCE</scope>
</reference>
<dbReference type="Gene3D" id="3.40.630.30">
    <property type="match status" value="1"/>
</dbReference>
<dbReference type="GO" id="GO:0000781">
    <property type="term" value="C:chromosome, telomeric region"/>
    <property type="evidence" value="ECO:0007669"/>
    <property type="project" value="GOC"/>
</dbReference>
<dbReference type="Gene3D" id="3.90.360.10">
    <property type="entry name" value="Histone acetyl transferase 1 (HAT1), N-terminal domain"/>
    <property type="match status" value="1"/>
</dbReference>
<evidence type="ECO:0000259" key="9">
    <source>
        <dbReference type="Pfam" id="PF10394"/>
    </source>
</evidence>
<evidence type="ECO:0000256" key="4">
    <source>
        <dbReference type="ARBA" id="ARBA00021268"/>
    </source>
</evidence>
<evidence type="ECO:0000256" key="5">
    <source>
        <dbReference type="ARBA" id="ARBA00022679"/>
    </source>
</evidence>
<sequence>MADSDFVVDGNKVVEFKLVKIGDDLLDNSLIFRPQMCHQIFGDEESIYGFKNLRIKLYYKADSLQLYCGFDYEAKLPGIEVSDLMRKIKSKYEFDIIENLQDFEILVSTEKVYPSGLLISEFQGCEKKQYEIYHCTNSTPNFINFHQRLQTFLVWFIDAASYVDMDDSGWNFFVLFEKYHSGEEIRYSVVGYASVYDYYAYPEHIRPRISQVLILPPYQSKGLCMKLLFSVYNHYLAEKSNILDFTVEDPSEEFQRVRDCVDCKRVLEKDIINPQKLATETRMKLIEDMHIICKINKKQARRVYEILKLKYINRQNEQEFTNYRVEVKRRLNQPYQKQMKLISKCKSGMTLQEVHDNLISDEDRKARLDMMFLETIDQYSSVIARLHTNGSTV</sequence>
<dbReference type="InterPro" id="IPR037113">
    <property type="entry name" value="Hat1_N_sf"/>
</dbReference>
<keyword evidence="7" id="KW-0012">Acyltransferase</keyword>